<reference evidence="1" key="1">
    <citation type="journal article" date="2021" name="PeerJ">
        <title>Extensive microbial diversity within the chicken gut microbiome revealed by metagenomics and culture.</title>
        <authorList>
            <person name="Gilroy R."/>
            <person name="Ravi A."/>
            <person name="Getino M."/>
            <person name="Pursley I."/>
            <person name="Horton D.L."/>
            <person name="Alikhan N.F."/>
            <person name="Baker D."/>
            <person name="Gharbi K."/>
            <person name="Hall N."/>
            <person name="Watson M."/>
            <person name="Adriaenssens E.M."/>
            <person name="Foster-Nyarko E."/>
            <person name="Jarju S."/>
            <person name="Secka A."/>
            <person name="Antonio M."/>
            <person name="Oren A."/>
            <person name="Chaudhuri R.R."/>
            <person name="La Ragione R."/>
            <person name="Hildebrand F."/>
            <person name="Pallen M.J."/>
        </authorList>
    </citation>
    <scope>NUCLEOTIDE SEQUENCE</scope>
    <source>
        <strain evidence="1">CHK165-8395</strain>
    </source>
</reference>
<organism evidence="1 2">
    <name type="scientific">Phocaeicola coprocola</name>
    <dbReference type="NCBI Taxonomy" id="310298"/>
    <lineage>
        <taxon>Bacteria</taxon>
        <taxon>Pseudomonadati</taxon>
        <taxon>Bacteroidota</taxon>
        <taxon>Bacteroidia</taxon>
        <taxon>Bacteroidales</taxon>
        <taxon>Bacteroidaceae</taxon>
        <taxon>Phocaeicola</taxon>
    </lineage>
</organism>
<dbReference type="Pfam" id="PF16109">
    <property type="entry name" value="DUF4827"/>
    <property type="match status" value="1"/>
</dbReference>
<dbReference type="Gene3D" id="3.10.50.40">
    <property type="match status" value="1"/>
</dbReference>
<dbReference type="InterPro" id="IPR046357">
    <property type="entry name" value="PPIase_dom_sf"/>
</dbReference>
<accession>A0A921FCT3</accession>
<protein>
    <submittedName>
        <fullName evidence="1">DUF4827 domain-containing protein</fullName>
    </submittedName>
</protein>
<reference evidence="1" key="2">
    <citation type="submission" date="2021-09" db="EMBL/GenBank/DDBJ databases">
        <authorList>
            <person name="Gilroy R."/>
        </authorList>
    </citation>
    <scope>NUCLEOTIDE SEQUENCE</scope>
    <source>
        <strain evidence="1">CHK165-8395</strain>
    </source>
</reference>
<gene>
    <name evidence="1" type="ORF">K8U81_05690</name>
</gene>
<dbReference type="GO" id="GO:0003755">
    <property type="term" value="F:peptidyl-prolyl cis-trans isomerase activity"/>
    <property type="evidence" value="ECO:0007669"/>
    <property type="project" value="InterPro"/>
</dbReference>
<comment type="caution">
    <text evidence="1">The sequence shown here is derived from an EMBL/GenBank/DDBJ whole genome shotgun (WGS) entry which is preliminary data.</text>
</comment>
<sequence length="227" mass="25577">MKKIKLFFAVFCTLVFCLQSCDNGKTYAEMKEEEADAINAWILNHNYQVISEKDFYNQDTITNENQFVLFEESGVYMNILCKGPNGEDGTVLEDGSYEILSRFVEVAVQSRGDDLGFAVGDTILWNWGVTGNTTPELFPEEYKLTISSGSYSASFQTSREYSMAYVYGTTSVPSGWLVPLKYLKPGRTTSSEKVARVRLIVPHGQGTSKASQYVYPCYYEITYNLGK</sequence>
<name>A0A921FCT3_9BACT</name>
<dbReference type="AlphaFoldDB" id="A0A921FCT3"/>
<dbReference type="EMBL" id="DYXD01000127">
    <property type="protein sequence ID" value="HJF07668.1"/>
    <property type="molecule type" value="Genomic_DNA"/>
</dbReference>
<proteinExistence type="predicted"/>
<evidence type="ECO:0000313" key="2">
    <source>
        <dbReference type="Proteomes" id="UP000718012"/>
    </source>
</evidence>
<dbReference type="Proteomes" id="UP000718012">
    <property type="component" value="Unassembled WGS sequence"/>
</dbReference>
<evidence type="ECO:0000313" key="1">
    <source>
        <dbReference type="EMBL" id="HJF07668.1"/>
    </source>
</evidence>
<dbReference type="InterPro" id="IPR032252">
    <property type="entry name" value="DUF4827"/>
</dbReference>